<evidence type="ECO:0000256" key="7">
    <source>
        <dbReference type="ARBA" id="ARBA00023136"/>
    </source>
</evidence>
<feature type="transmembrane region" description="Helical" evidence="8">
    <location>
        <begin position="98"/>
        <end position="117"/>
    </location>
</feature>
<dbReference type="Pfam" id="PF01758">
    <property type="entry name" value="SBF"/>
    <property type="match status" value="1"/>
</dbReference>
<keyword evidence="6 8" id="KW-1133">Transmembrane helix</keyword>
<comment type="subcellular location">
    <subcellularLocation>
        <location evidence="1">Cell membrane</location>
        <topology evidence="1">Multi-pass membrane protein</topology>
    </subcellularLocation>
</comment>
<dbReference type="GO" id="GO:0015105">
    <property type="term" value="F:arsenite transmembrane transporter activity"/>
    <property type="evidence" value="ECO:0007669"/>
    <property type="project" value="TreeGrafter"/>
</dbReference>
<evidence type="ECO:0000313" key="9">
    <source>
        <dbReference type="EMBL" id="AWH92494.1"/>
    </source>
</evidence>
<organism evidence="9 10">
    <name type="scientific">Dietzia lutea</name>
    <dbReference type="NCBI Taxonomy" id="546160"/>
    <lineage>
        <taxon>Bacteria</taxon>
        <taxon>Bacillati</taxon>
        <taxon>Actinomycetota</taxon>
        <taxon>Actinomycetes</taxon>
        <taxon>Mycobacteriales</taxon>
        <taxon>Dietziaceae</taxon>
        <taxon>Dietzia</taxon>
    </lineage>
</organism>
<feature type="transmembrane region" description="Helical" evidence="8">
    <location>
        <begin position="70"/>
        <end position="92"/>
    </location>
</feature>
<dbReference type="InterPro" id="IPR004706">
    <property type="entry name" value="Arsenical-R_Acr3"/>
</dbReference>
<keyword evidence="5 8" id="KW-0812">Transmembrane</keyword>
<evidence type="ECO:0000256" key="6">
    <source>
        <dbReference type="ARBA" id="ARBA00022989"/>
    </source>
</evidence>
<dbReference type="AlphaFoldDB" id="A0A2S1R8C5"/>
<keyword evidence="4" id="KW-1003">Cell membrane</keyword>
<dbReference type="GO" id="GO:0015104">
    <property type="term" value="F:antimonite transmembrane transporter activity"/>
    <property type="evidence" value="ECO:0007669"/>
    <property type="project" value="TreeGrafter"/>
</dbReference>
<dbReference type="PANTHER" id="PTHR43057">
    <property type="entry name" value="ARSENITE EFFLUX TRANSPORTER"/>
    <property type="match status" value="1"/>
</dbReference>
<feature type="transmembrane region" description="Helical" evidence="8">
    <location>
        <begin position="164"/>
        <end position="182"/>
    </location>
</feature>
<feature type="transmembrane region" description="Helical" evidence="8">
    <location>
        <begin position="129"/>
        <end position="152"/>
    </location>
</feature>
<feature type="transmembrane region" description="Helical" evidence="8">
    <location>
        <begin position="219"/>
        <end position="239"/>
    </location>
</feature>
<feature type="transmembrane region" description="Helical" evidence="8">
    <location>
        <begin position="12"/>
        <end position="34"/>
    </location>
</feature>
<dbReference type="PANTHER" id="PTHR43057:SF1">
    <property type="entry name" value="ARSENICAL-RESISTANCE PROTEIN 3"/>
    <property type="match status" value="1"/>
</dbReference>
<evidence type="ECO:0000256" key="8">
    <source>
        <dbReference type="SAM" id="Phobius"/>
    </source>
</evidence>
<feature type="transmembrane region" description="Helical" evidence="8">
    <location>
        <begin position="40"/>
        <end position="58"/>
    </location>
</feature>
<keyword evidence="10" id="KW-1185">Reference proteome</keyword>
<keyword evidence="7 8" id="KW-0472">Membrane</keyword>
<comment type="similarity">
    <text evidence="2">Belongs to the arsenical resistance-3 (ACR3) (TC 2.A.59) family.</text>
</comment>
<reference evidence="9 10" key="1">
    <citation type="submission" date="2016-04" db="EMBL/GenBank/DDBJ databases">
        <title>Complete genome sequence of Dietzia lutea YIM 80766T, a strain isolated from desert soil in Egypt.</title>
        <authorList>
            <person name="Zhao J."/>
            <person name="Hu B."/>
            <person name="Geng S."/>
            <person name="Nie Y."/>
            <person name="Tang Y."/>
        </authorList>
    </citation>
    <scope>NUCLEOTIDE SEQUENCE [LARGE SCALE GENOMIC DNA]</scope>
    <source>
        <strain evidence="9 10">YIM 80766</strain>
    </source>
</reference>
<evidence type="ECO:0000256" key="1">
    <source>
        <dbReference type="ARBA" id="ARBA00004651"/>
    </source>
</evidence>
<evidence type="ECO:0000313" key="10">
    <source>
        <dbReference type="Proteomes" id="UP000244928"/>
    </source>
</evidence>
<evidence type="ECO:0000256" key="4">
    <source>
        <dbReference type="ARBA" id="ARBA00022475"/>
    </source>
</evidence>
<dbReference type="GO" id="GO:0005886">
    <property type="term" value="C:plasma membrane"/>
    <property type="evidence" value="ECO:0007669"/>
    <property type="project" value="UniProtKB-SubCell"/>
</dbReference>
<sequence>MRASAEWMERHQVALYLGGLVAGGIVGLAAPSVADPAEVAIQPVLALLLYATFLAIPFAEVGRALRDRRFLATIGVVNFVVLPPIVWLLSRVVAHDRVLLVGVLFVLLTPCIDYVLVFSGLAGADTRRLLAATPLLMLAQMILLPLYLWAFLGAGFVDAVEPGPFVEAFLLLIVLPLAAAALTQRAAPGRAAGPAGPAGPVGRAAGPLARAAGAVERGAVAAMVPLMIATLALVVASQIAAVSEWLGALALVVPVYAVFVAVMVPVGVLAGRLAGLDVPGRRAIAFSGATRNSLVVLPLVLALPAEFEMAPLVVVTQTLVELVAMVVLVRLVPRLVPEVIPIT</sequence>
<dbReference type="GO" id="GO:0015297">
    <property type="term" value="F:antiporter activity"/>
    <property type="evidence" value="ECO:0007669"/>
    <property type="project" value="InterPro"/>
</dbReference>
<keyword evidence="3" id="KW-0813">Transport</keyword>
<feature type="transmembrane region" description="Helical" evidence="8">
    <location>
        <begin position="283"/>
        <end position="303"/>
    </location>
</feature>
<protein>
    <submittedName>
        <fullName evidence="9">Arsenic resistance protein</fullName>
    </submittedName>
</protein>
<dbReference type="RefSeq" id="WP_108847730.1">
    <property type="nucleotide sequence ID" value="NZ_CP015449.1"/>
</dbReference>
<dbReference type="Gene3D" id="1.20.1530.20">
    <property type="match status" value="1"/>
</dbReference>
<dbReference type="Proteomes" id="UP000244928">
    <property type="component" value="Chromosome"/>
</dbReference>
<name>A0A2S1R8C5_9ACTN</name>
<proteinExistence type="inferred from homology"/>
<evidence type="ECO:0000256" key="5">
    <source>
        <dbReference type="ARBA" id="ARBA00022692"/>
    </source>
</evidence>
<dbReference type="InterPro" id="IPR002657">
    <property type="entry name" value="BilAc:Na_symport/Acr3"/>
</dbReference>
<accession>A0A2S1R8C5</accession>
<dbReference type="InterPro" id="IPR038770">
    <property type="entry name" value="Na+/solute_symporter_sf"/>
</dbReference>
<feature type="transmembrane region" description="Helical" evidence="8">
    <location>
        <begin position="309"/>
        <end position="332"/>
    </location>
</feature>
<gene>
    <name evidence="9" type="ORF">A6035_10330</name>
</gene>
<dbReference type="KEGG" id="dlu:A6035_10330"/>
<evidence type="ECO:0000256" key="3">
    <source>
        <dbReference type="ARBA" id="ARBA00022448"/>
    </source>
</evidence>
<dbReference type="EMBL" id="CP015449">
    <property type="protein sequence ID" value="AWH92494.1"/>
    <property type="molecule type" value="Genomic_DNA"/>
</dbReference>
<feature type="transmembrane region" description="Helical" evidence="8">
    <location>
        <begin position="245"/>
        <end position="271"/>
    </location>
</feature>
<evidence type="ECO:0000256" key="2">
    <source>
        <dbReference type="ARBA" id="ARBA00010110"/>
    </source>
</evidence>